<evidence type="ECO:0000313" key="2">
    <source>
        <dbReference type="Proteomes" id="UP001139207"/>
    </source>
</evidence>
<proteinExistence type="predicted"/>
<accession>A0A9X1WFQ4</accession>
<dbReference type="EMBL" id="JALIEA010000011">
    <property type="protein sequence ID" value="MCJ7857810.1"/>
    <property type="molecule type" value="Genomic_DNA"/>
</dbReference>
<dbReference type="InterPro" id="IPR004260">
    <property type="entry name" value="Pyr-dimer_DNA_glycosylase"/>
</dbReference>
<evidence type="ECO:0000313" key="1">
    <source>
        <dbReference type="EMBL" id="MCJ7857810.1"/>
    </source>
</evidence>
<gene>
    <name evidence="1" type="ORF">MUN33_03650</name>
</gene>
<comment type="caution">
    <text evidence="1">The sequence shown here is derived from an EMBL/GenBank/DDBJ whole genome shotgun (WGS) entry which is preliminary data.</text>
</comment>
<protein>
    <submittedName>
        <fullName evidence="1">Pyrimidine dimer DNA glycosylase/endonuclease V</fullName>
    </submittedName>
</protein>
<dbReference type="Pfam" id="PF03013">
    <property type="entry name" value="Pyr_excise"/>
    <property type="match status" value="1"/>
</dbReference>
<organism evidence="1 2">
    <name type="scientific">Corynebacterium kalidii</name>
    <dbReference type="NCBI Taxonomy" id="2931982"/>
    <lineage>
        <taxon>Bacteria</taxon>
        <taxon>Bacillati</taxon>
        <taxon>Actinomycetota</taxon>
        <taxon>Actinomycetes</taxon>
        <taxon>Mycobacteriales</taxon>
        <taxon>Corynebacteriaceae</taxon>
        <taxon>Corynebacterium</taxon>
    </lineage>
</organism>
<dbReference type="RefSeq" id="WP_244803559.1">
    <property type="nucleotide sequence ID" value="NZ_JALIEA010000011.1"/>
</dbReference>
<name>A0A9X1WFQ4_9CORY</name>
<dbReference type="Proteomes" id="UP001139207">
    <property type="component" value="Unassembled WGS sequence"/>
</dbReference>
<dbReference type="AlphaFoldDB" id="A0A9X1WFQ4"/>
<reference evidence="1" key="1">
    <citation type="submission" date="2022-04" db="EMBL/GenBank/DDBJ databases">
        <title>Corynebacterium kalidii LD5P10.</title>
        <authorList>
            <person name="Sun J.Q."/>
        </authorList>
    </citation>
    <scope>NUCLEOTIDE SEQUENCE</scope>
    <source>
        <strain evidence="1">LD5P10</strain>
    </source>
</reference>
<sequence>MRLWSLHPSVLDRAALVACWREALLAQKVLEGGTRGYRSHPQLLRFRDHPAPVEAVGAFLTGLHREATDRGYSFDRSRIHEQVGPGDVPSIEVTDGQLGYELGHLRGKVAHRAEEWLPRLPSDDGPVPAHPLFTVTSGPVEPWEVVPPTGTA</sequence>
<keyword evidence="2" id="KW-1185">Reference proteome</keyword>